<sequence length="1636" mass="175994">MTPERSRVVLVGVSRYAELDDVPAVENNIARLRELFTDPDLWGLPDAHCVTVLNDDDPRTVPRAIREAARAAGDLLLVYYVGHGLLPYDTDQFCLALPSSTKDDTFTALRYEDVRRAMATAGPGVAKAVILDCCFAARALEGALSPPPGLDELSRIEGACMLTAADETTRALAPPGERYTAFTGELIHAIENGVPDAPDHLDLGTLHRHVATALEAKSRPRPQFFDRGQGRDIRLVRNRHRATALSDGLRTLVNAQLRAADDFPYRLVGARRSGLSTVYVRQEVTAHAEAAMTSSGGPVEREIGRPVQTTVVTRAVEEAIRLHSHLVVTGGPGQGKSTLTLQLTAQLAQALTGAGEPEHRLVPVRVTAAALATREGPLFDRLREAAAAELGLHLDAPLPAQLLHDLPDGWSWLVVIDGLDEITDPARREFLIRQLAARMRGPSHGLRLLITSRPLGRAELDPLRGAGVGVYELEPFGPERLRDFARRWFGDGRAEDFLHAARQAGPSELVRVPLLATITAIVYEQRPGSVLPGNRYLLYRRYLSYLRTARAHAADEQWRAIRDRVRAIPGADPAPLDHLRDELPHLLSHLADAAVEGSADLASVAIRWSERHGGGDPWIPEWPDLVAGLLDSTGLFVHATEGQRFIHHSFAEHLAGESLARRLPQAFDPDDPVWADVITAALEDRPVAMTALIAHASAKATAEPLLEWLEGGDHDRRLLAGGLLAEGIATERADEHVRRFLAFCDEYLRVPGQPGRSRQPLWDTIGRLGVDTATRFLSGLIDDPDCSVSLRVEAATALPPAAGDRTIATLRAIIASPETGEGERADAARSLARLGPSHIEEAVKVFRDIIASPRTLGWDRASAADDLATASPDHVEEAAGVLLRIATDPKADFTERCFAARWLAECGPVHAGEAATVLRELISMPGAKPYDRASAARELATLGPEYTDEATLALRAVANDRENSPNIRCLGARWLSWCGPSRVGEATAALRALLREPGHSPRERIGVVERLSEMDPAAFGEWLVLVRQAMADPDTSPDDRIDHAISLAWKGPDHWEEAASGLRGVLGSPHAEVGARALAARFLAHLIPGCQTEGARTLHGIMTDEDQPPLARRLAAEYLEGLGPRHAATVERTLRAMVDAPHLGVIDRVAIADSLRPSGSADEGATIMREAMNGPGGPADRAYAAFRLASRSDGVHHGEAVAVLRGLMAEPPTKPSDPGQIARWLIDLRPDLREEAVEAVRDVMVGPHGWEARCAAAADLAVVTEGRAEESAEGLRRIVAGDVGAFARWQCAEALHRLGAAYREEAIEWIRPSLTADTLYERAGAANRLGRLDQSLASEGAEILREVIASLRAGDTHWSEASDWIAADGDRRPIGVSLVVKELVPGPVTPLSGLSFCARNLAHLSPRDTDDAAEILRRVLTDAEDVYDRAFAADRLAGLSPAFVAEGAETLAGVPADTTLRPALRALVAGALARRRPSRWPQAAEAFREIIADPRTEPAARVFAATELASLGHGFFDEAMKVMDRVSADPHTDPADRVFTAAETARRDSARARTAPDVVRAVIASPHSTGVDRALAAAVLAELSLGHPAEASAALEEVLAAPGLDAGDRGLVLLLLGEIAPRAAERLRSPGGGLGQ</sequence>
<reference evidence="2 3" key="1">
    <citation type="submission" date="2018-08" db="EMBL/GenBank/DDBJ databases">
        <title>Sequencing the genomes of 1000 actinobacteria strains.</title>
        <authorList>
            <person name="Klenk H.-P."/>
        </authorList>
    </citation>
    <scope>NUCLEOTIDE SEQUENCE [LARGE SCALE GENOMIC DNA]</scope>
    <source>
        <strain evidence="2 3">DSM 43927</strain>
    </source>
</reference>
<dbReference type="GO" id="GO:0006508">
    <property type="term" value="P:proteolysis"/>
    <property type="evidence" value="ECO:0007669"/>
    <property type="project" value="InterPro"/>
</dbReference>
<gene>
    <name evidence="2" type="ORF">DFJ69_4680</name>
</gene>
<dbReference type="SUPFAM" id="SSF48431">
    <property type="entry name" value="Lipovitellin-phosvitin complex, superhelical domain"/>
    <property type="match status" value="1"/>
</dbReference>
<name>A0A3D9SYR1_9ACTN</name>
<dbReference type="Gene3D" id="3.40.50.300">
    <property type="entry name" value="P-loop containing nucleotide triphosphate hydrolases"/>
    <property type="match status" value="1"/>
</dbReference>
<evidence type="ECO:0000313" key="2">
    <source>
        <dbReference type="EMBL" id="REE99173.1"/>
    </source>
</evidence>
<dbReference type="SUPFAM" id="SSF52540">
    <property type="entry name" value="P-loop containing nucleoside triphosphate hydrolases"/>
    <property type="match status" value="1"/>
</dbReference>
<dbReference type="RefSeq" id="WP_116024523.1">
    <property type="nucleotide sequence ID" value="NZ_QTTT01000001.1"/>
</dbReference>
<accession>A0A3D9SYR1</accession>
<feature type="domain" description="NACHT" evidence="1">
    <location>
        <begin position="324"/>
        <end position="454"/>
    </location>
</feature>
<dbReference type="Pfam" id="PF05729">
    <property type="entry name" value="NACHT"/>
    <property type="match status" value="1"/>
</dbReference>
<dbReference type="InterPro" id="IPR029030">
    <property type="entry name" value="Caspase-like_dom_sf"/>
</dbReference>
<dbReference type="GO" id="GO:0004197">
    <property type="term" value="F:cysteine-type endopeptidase activity"/>
    <property type="evidence" value="ECO:0007669"/>
    <property type="project" value="InterPro"/>
</dbReference>
<dbReference type="Pfam" id="PF00656">
    <property type="entry name" value="Peptidase_C14"/>
    <property type="match status" value="1"/>
</dbReference>
<dbReference type="OrthoDB" id="135105at2"/>
<comment type="caution">
    <text evidence="2">The sequence shown here is derived from an EMBL/GenBank/DDBJ whole genome shotgun (WGS) entry which is preliminary data.</text>
</comment>
<evidence type="ECO:0000313" key="3">
    <source>
        <dbReference type="Proteomes" id="UP000256661"/>
    </source>
</evidence>
<dbReference type="Gene3D" id="3.40.50.1460">
    <property type="match status" value="1"/>
</dbReference>
<dbReference type="SUPFAM" id="SSF52129">
    <property type="entry name" value="Caspase-like"/>
    <property type="match status" value="1"/>
</dbReference>
<evidence type="ECO:0000259" key="1">
    <source>
        <dbReference type="PROSITE" id="PS50837"/>
    </source>
</evidence>
<dbReference type="InterPro" id="IPR011030">
    <property type="entry name" value="Lipovitellin_superhlx_dom"/>
</dbReference>
<keyword evidence="3" id="KW-1185">Reference proteome</keyword>
<proteinExistence type="predicted"/>
<dbReference type="InterPro" id="IPR007111">
    <property type="entry name" value="NACHT_NTPase"/>
</dbReference>
<organism evidence="2 3">
    <name type="scientific">Thermomonospora umbrina</name>
    <dbReference type="NCBI Taxonomy" id="111806"/>
    <lineage>
        <taxon>Bacteria</taxon>
        <taxon>Bacillati</taxon>
        <taxon>Actinomycetota</taxon>
        <taxon>Actinomycetes</taxon>
        <taxon>Streptosporangiales</taxon>
        <taxon>Thermomonosporaceae</taxon>
        <taxon>Thermomonospora</taxon>
    </lineage>
</organism>
<dbReference type="InterPro" id="IPR011600">
    <property type="entry name" value="Pept_C14_caspase"/>
</dbReference>
<dbReference type="NCBIfam" id="NF047832">
    <property type="entry name" value="caspase_w_EACC1"/>
    <property type="match status" value="1"/>
</dbReference>
<protein>
    <submittedName>
        <fullName evidence="2">Caspase domain-containing protein</fullName>
    </submittedName>
</protein>
<dbReference type="PROSITE" id="PS50837">
    <property type="entry name" value="NACHT"/>
    <property type="match status" value="1"/>
</dbReference>
<dbReference type="Proteomes" id="UP000256661">
    <property type="component" value="Unassembled WGS sequence"/>
</dbReference>
<dbReference type="EMBL" id="QTTT01000001">
    <property type="protein sequence ID" value="REE99173.1"/>
    <property type="molecule type" value="Genomic_DNA"/>
</dbReference>
<dbReference type="InterPro" id="IPR027417">
    <property type="entry name" value="P-loop_NTPase"/>
</dbReference>